<dbReference type="AlphaFoldDB" id="A0A382TD75"/>
<feature type="non-terminal residue" evidence="1">
    <location>
        <position position="1"/>
    </location>
</feature>
<evidence type="ECO:0000313" key="1">
    <source>
        <dbReference type="EMBL" id="SVD20080.1"/>
    </source>
</evidence>
<protein>
    <submittedName>
        <fullName evidence="1">Uncharacterized protein</fullName>
    </submittedName>
</protein>
<name>A0A382TD75_9ZZZZ</name>
<dbReference type="EMBL" id="UINC01135745">
    <property type="protein sequence ID" value="SVD20080.1"/>
    <property type="molecule type" value="Genomic_DNA"/>
</dbReference>
<proteinExistence type="predicted"/>
<feature type="non-terminal residue" evidence="1">
    <location>
        <position position="303"/>
    </location>
</feature>
<accession>A0A382TD75</accession>
<sequence>RLAKLWTWGDDIGSIKRLKMQNVGHDFDQGGIGNYKQHAIVKDNAAALVGSTKVTASLTGATATIHTFDGLKNMVTMKDVKGIFNDGDYCTTDESPAKTFFIAKINPATARGVLQGAATIDGNYTNDTGFPSVTSQRIHDGQVYQDFSYIIKVGRSINDYRSIIKSLLSPAGTIFFGEVAIRSLVDARAEIYNVHFDGIATTRAFVPTLIIGSRTDVADIALEDGTVPGGVMGLNQLTLTGTGATGVYTNISPQVPSGGSGLTVSLQLPTTTTYTNLQIITRGTDHIQGETVTITQAMVGGSG</sequence>
<gene>
    <name evidence="1" type="ORF">METZ01_LOCUS372934</name>
</gene>
<organism evidence="1">
    <name type="scientific">marine metagenome</name>
    <dbReference type="NCBI Taxonomy" id="408172"/>
    <lineage>
        <taxon>unclassified sequences</taxon>
        <taxon>metagenomes</taxon>
        <taxon>ecological metagenomes</taxon>
    </lineage>
</organism>
<reference evidence="1" key="1">
    <citation type="submission" date="2018-05" db="EMBL/GenBank/DDBJ databases">
        <authorList>
            <person name="Lanie J.A."/>
            <person name="Ng W.-L."/>
            <person name="Kazmierczak K.M."/>
            <person name="Andrzejewski T.M."/>
            <person name="Davidsen T.M."/>
            <person name="Wayne K.J."/>
            <person name="Tettelin H."/>
            <person name="Glass J.I."/>
            <person name="Rusch D."/>
            <person name="Podicherti R."/>
            <person name="Tsui H.-C.T."/>
            <person name="Winkler M.E."/>
        </authorList>
    </citation>
    <scope>NUCLEOTIDE SEQUENCE</scope>
</reference>